<name>A0AA40I7F1_CNENI</name>
<reference evidence="1" key="1">
    <citation type="submission" date="2023-06" db="EMBL/GenBank/DDBJ databases">
        <title>Reference genome for the Northern bat (Eptesicus nilssonii), a most northern bat species.</title>
        <authorList>
            <person name="Laine V.N."/>
            <person name="Pulliainen A.T."/>
            <person name="Lilley T.M."/>
        </authorList>
    </citation>
    <scope>NUCLEOTIDE SEQUENCE</scope>
    <source>
        <strain evidence="1">BLF_Eptnil</strain>
        <tissue evidence="1">Kidney</tissue>
    </source>
</reference>
<accession>A0AA40I7F1</accession>
<proteinExistence type="predicted"/>
<comment type="caution">
    <text evidence="1">The sequence shown here is derived from an EMBL/GenBank/DDBJ whole genome shotgun (WGS) entry which is preliminary data.</text>
</comment>
<dbReference type="InterPro" id="IPR039179">
    <property type="entry name" value="PDZD9"/>
</dbReference>
<dbReference type="PANTHER" id="PTHR22698">
    <property type="entry name" value="PDZ DOMAIN-CONTAINING PROTEIN 9"/>
    <property type="match status" value="1"/>
</dbReference>
<keyword evidence="2" id="KW-1185">Reference proteome</keyword>
<dbReference type="AlphaFoldDB" id="A0AA40I7F1"/>
<dbReference type="EMBL" id="JAULJE010000003">
    <property type="protein sequence ID" value="KAK1344448.1"/>
    <property type="molecule type" value="Genomic_DNA"/>
</dbReference>
<gene>
    <name evidence="1" type="ORF">QTO34_013142</name>
</gene>
<protein>
    <recommendedName>
        <fullName evidence="3">PDZ domain-containing protein 9</fullName>
    </recommendedName>
</protein>
<sequence>MAFIVLRIGSYFTSFISDFVYLGPLSLLLDLAYVLIRGGCYSIQRHYLNREMAASHGASRRLGSAPGYKVSIVEGDVLISVGQANVLGYTLREFLKLLQCITTGTVLQIEVYRDFIDIPQEWQDIYDLIPETKFPVTCTTKKTEQAKDDSFTSSDDKEDVVLDKKLKYYKSPRSTGHHPARRPMSISREWHEYKKKNQPVSVGTDLHCDIMIHGDYKKAGRAPSPYWTMAKQDKDSSSSSAASDAFWLEDYAQAEKGTGQPAPGVG</sequence>
<evidence type="ECO:0000313" key="2">
    <source>
        <dbReference type="Proteomes" id="UP001177744"/>
    </source>
</evidence>
<organism evidence="1 2">
    <name type="scientific">Cnephaeus nilssonii</name>
    <name type="common">Northern bat</name>
    <name type="synonym">Eptesicus nilssonii</name>
    <dbReference type="NCBI Taxonomy" id="3371016"/>
    <lineage>
        <taxon>Eukaryota</taxon>
        <taxon>Metazoa</taxon>
        <taxon>Chordata</taxon>
        <taxon>Craniata</taxon>
        <taxon>Vertebrata</taxon>
        <taxon>Euteleostomi</taxon>
        <taxon>Mammalia</taxon>
        <taxon>Eutheria</taxon>
        <taxon>Laurasiatheria</taxon>
        <taxon>Chiroptera</taxon>
        <taxon>Yangochiroptera</taxon>
        <taxon>Vespertilionidae</taxon>
        <taxon>Cnephaeus</taxon>
    </lineage>
</organism>
<dbReference type="Proteomes" id="UP001177744">
    <property type="component" value="Unassembled WGS sequence"/>
</dbReference>
<dbReference type="SUPFAM" id="SSF50156">
    <property type="entry name" value="PDZ domain-like"/>
    <property type="match status" value="1"/>
</dbReference>
<evidence type="ECO:0000313" key="1">
    <source>
        <dbReference type="EMBL" id="KAK1344448.1"/>
    </source>
</evidence>
<evidence type="ECO:0008006" key="3">
    <source>
        <dbReference type="Google" id="ProtNLM"/>
    </source>
</evidence>
<dbReference type="PANTHER" id="PTHR22698:SF1">
    <property type="entry name" value="PDZ DOMAIN-CONTAINING PROTEIN 9"/>
    <property type="match status" value="1"/>
</dbReference>
<dbReference type="InterPro" id="IPR036034">
    <property type="entry name" value="PDZ_sf"/>
</dbReference>